<proteinExistence type="predicted"/>
<dbReference type="Proteomes" id="UP000243217">
    <property type="component" value="Unassembled WGS sequence"/>
</dbReference>
<protein>
    <submittedName>
        <fullName evidence="1">Uncharacterized protein</fullName>
    </submittedName>
</protein>
<dbReference type="AlphaFoldDB" id="A0A1V9ZZB1"/>
<reference evidence="1 2" key="1">
    <citation type="journal article" date="2014" name="Genome Biol. Evol.">
        <title>The secreted proteins of Achlya hypogyna and Thraustotheca clavata identify the ancestral oomycete secretome and reveal gene acquisitions by horizontal gene transfer.</title>
        <authorList>
            <person name="Misner I."/>
            <person name="Blouin N."/>
            <person name="Leonard G."/>
            <person name="Richards T.A."/>
            <person name="Lane C.E."/>
        </authorList>
    </citation>
    <scope>NUCLEOTIDE SEQUENCE [LARGE SCALE GENOMIC DNA]</scope>
    <source>
        <strain evidence="1 2">ATCC 34112</strain>
    </source>
</reference>
<keyword evidence="2" id="KW-1185">Reference proteome</keyword>
<accession>A0A1V9ZZB1</accession>
<organism evidence="1 2">
    <name type="scientific">Thraustotheca clavata</name>
    <dbReference type="NCBI Taxonomy" id="74557"/>
    <lineage>
        <taxon>Eukaryota</taxon>
        <taxon>Sar</taxon>
        <taxon>Stramenopiles</taxon>
        <taxon>Oomycota</taxon>
        <taxon>Saprolegniomycetes</taxon>
        <taxon>Saprolegniales</taxon>
        <taxon>Achlyaceae</taxon>
        <taxon>Thraustotheca</taxon>
    </lineage>
</organism>
<sequence length="433" mass="50875">MGAAASVARKYHIDEKAARGYEFTLTKYHALIEEAHRSGFNKEELQHLIDLLRQKHLNMLAQIHRHTDPVYEALKPYYDKYQPVVKYYAVKSYRHVKVAYDRVDHAVTTATLQAIYQARRQLVAQLSDATIASYFAIAIADVIHIQVSKRTFSIQNAGCDLRHYELEHSFLIEDKQFIKKLLELQWVPWQPTTTIAVKLIETFVLQIEYYTRNEFAIRIPAKLALRVGSKWVALDTRESNHKDRPKWLQRIDFKEREKRSTLFFDLINNSYDRMKENWEKKQEEMAAQAVAEAAAKALEEAAQQKNKQQPLSVLTPEMIRRTLAMFSQKIMDEERYQFYTLHSFENWRMEMEDTLINGTQTIGELCELDAMIQEDDLLKLYARRVIEGAERVRMETEDINRAITKEELAALHMQKFDLDVESDWSDDESNDDL</sequence>
<gene>
    <name evidence="1" type="ORF">THRCLA_21181</name>
</gene>
<dbReference type="OrthoDB" id="72558at2759"/>
<name>A0A1V9ZZB1_9STRA</name>
<evidence type="ECO:0000313" key="2">
    <source>
        <dbReference type="Proteomes" id="UP000243217"/>
    </source>
</evidence>
<dbReference type="EMBL" id="JNBS01000922">
    <property type="protein sequence ID" value="OQS03373.1"/>
    <property type="molecule type" value="Genomic_DNA"/>
</dbReference>
<evidence type="ECO:0000313" key="1">
    <source>
        <dbReference type="EMBL" id="OQS03373.1"/>
    </source>
</evidence>
<comment type="caution">
    <text evidence="1">The sequence shown here is derived from an EMBL/GenBank/DDBJ whole genome shotgun (WGS) entry which is preliminary data.</text>
</comment>